<name>D3UX41_XENBS</name>
<dbReference type="EMBL" id="FN667741">
    <property type="protein sequence ID" value="CBJ80086.1"/>
    <property type="molecule type" value="Genomic_DNA"/>
</dbReference>
<sequence length="41" mass="4546">MRKICVSISRQVTESIILGETDVIPKYRSRSGALSTGLPWP</sequence>
<dbReference type="STRING" id="406818.XBJ1_0945"/>
<dbReference type="HOGENOM" id="CLU_206061_0_0_6"/>
<reference evidence="1" key="1">
    <citation type="journal article" date="2011" name="PLoS ONE">
        <title>The entomopathogenic bacterial endosymbionts xenorhabdus and photorhabdus: convergent lifestyles from divergent genomes.</title>
        <authorList>
            <person name="Chaston J.M."/>
            <person name="Suen G."/>
            <person name="Tucker S.L."/>
            <person name="Andersen A.W."/>
            <person name="Bhasin A."/>
            <person name="Bode E."/>
            <person name="Bode H.B."/>
            <person name="Brachmann A.O."/>
            <person name="Cowles C.E."/>
            <person name="Cowles K.N."/>
            <person name="Darby C."/>
            <person name="de Leon L."/>
            <person name="Drace K."/>
            <person name="Du Z."/>
            <person name="Givaudan A."/>
            <person name="Herbert Tran E.E."/>
            <person name="Jewell K.A."/>
            <person name="Knack J.J."/>
            <person name="Krasomil-Osterfeld K.C."/>
            <person name="Kukor R."/>
            <person name="Lanois A."/>
            <person name="Latreille P."/>
            <person name="Leimgruber N.K."/>
            <person name="Lipke C.M."/>
            <person name="Liu R."/>
            <person name="Lu X."/>
            <person name="Martens E.C."/>
            <person name="Marri P.R."/>
            <person name="Medigue C."/>
            <person name="Menard M.L."/>
            <person name="Miller N.M."/>
            <person name="Morales-Soto N."/>
            <person name="Norton S."/>
            <person name="Ogier J.C."/>
            <person name="Orchard S.S."/>
            <person name="Park D."/>
            <person name="Park Y."/>
            <person name="Qurollo B.A."/>
            <person name="Sugar D.R."/>
            <person name="Richards G.R."/>
            <person name="Rouy Z."/>
            <person name="Slominski B."/>
            <person name="Slominski K."/>
            <person name="Snyder H."/>
            <person name="Tjaden B.C."/>
            <person name="van der Hoeven R."/>
            <person name="Welch R.D."/>
            <person name="Wheeler C."/>
            <person name="Xiang B."/>
            <person name="Barbazuk B."/>
            <person name="Gaudriault S."/>
            <person name="Goodner B."/>
            <person name="Slater S.C."/>
            <person name="Forst S."/>
            <person name="Goldman B.S."/>
            <person name="Goodrich-Blair H."/>
        </authorList>
    </citation>
    <scope>NUCLEOTIDE SEQUENCE [LARGE SCALE GENOMIC DNA]</scope>
    <source>
        <strain evidence="1">SS-2004</strain>
    </source>
</reference>
<gene>
    <name evidence="1" type="ordered locus">XBJ1_0945</name>
</gene>
<dbReference type="Proteomes" id="UP000002045">
    <property type="component" value="Chromosome"/>
</dbReference>
<accession>D3UX41</accession>
<proteinExistence type="predicted"/>
<dbReference type="KEGG" id="xbo:XBJ1_0945"/>
<organism evidence="1 2">
    <name type="scientific">Xenorhabdus bovienii (strain SS-2004)</name>
    <name type="common">Xenorhabdus nematophila subsp. bovienii</name>
    <dbReference type="NCBI Taxonomy" id="406818"/>
    <lineage>
        <taxon>Bacteria</taxon>
        <taxon>Pseudomonadati</taxon>
        <taxon>Pseudomonadota</taxon>
        <taxon>Gammaproteobacteria</taxon>
        <taxon>Enterobacterales</taxon>
        <taxon>Morganellaceae</taxon>
        <taxon>Xenorhabdus</taxon>
    </lineage>
</organism>
<protein>
    <submittedName>
        <fullName evidence="1">Uncharacterized protein</fullName>
    </submittedName>
</protein>
<evidence type="ECO:0000313" key="2">
    <source>
        <dbReference type="Proteomes" id="UP000002045"/>
    </source>
</evidence>
<evidence type="ECO:0000313" key="1">
    <source>
        <dbReference type="EMBL" id="CBJ80086.1"/>
    </source>
</evidence>
<dbReference type="AlphaFoldDB" id="D3UX41"/>